<dbReference type="EMBL" id="JANJYJ010000010">
    <property type="protein sequence ID" value="KAK3184738.1"/>
    <property type="molecule type" value="Genomic_DNA"/>
</dbReference>
<accession>A0AAD9ZN22</accession>
<protein>
    <submittedName>
        <fullName evidence="1">Uncharacterized protein</fullName>
    </submittedName>
</protein>
<comment type="caution">
    <text evidence="1">The sequence shown here is derived from an EMBL/GenBank/DDBJ whole genome shotgun (WGS) entry which is preliminary data.</text>
</comment>
<name>A0AAD9ZN22_9ROSI</name>
<evidence type="ECO:0000313" key="2">
    <source>
        <dbReference type="Proteomes" id="UP001281410"/>
    </source>
</evidence>
<gene>
    <name evidence="1" type="ORF">Dsin_032024</name>
</gene>
<dbReference type="AlphaFoldDB" id="A0AAD9ZN22"/>
<sequence length="82" mass="9086">MSLSGLTVSPSRCLRIPTCGSSRRISTFTSSWEPKQKIQLPRLERCYWDVSRQGCRKQQTNLITCAMDASFGDLSDGSAGNI</sequence>
<reference evidence="1" key="1">
    <citation type="journal article" date="2023" name="Plant J.">
        <title>Genome sequences and population genomics provide insights into the demographic history, inbreeding, and mutation load of two 'living fossil' tree species of Dipteronia.</title>
        <authorList>
            <person name="Feng Y."/>
            <person name="Comes H.P."/>
            <person name="Chen J."/>
            <person name="Zhu S."/>
            <person name="Lu R."/>
            <person name="Zhang X."/>
            <person name="Li P."/>
            <person name="Qiu J."/>
            <person name="Olsen K.M."/>
            <person name="Qiu Y."/>
        </authorList>
    </citation>
    <scope>NUCLEOTIDE SEQUENCE</scope>
    <source>
        <strain evidence="1">NBL</strain>
    </source>
</reference>
<evidence type="ECO:0000313" key="1">
    <source>
        <dbReference type="EMBL" id="KAK3184738.1"/>
    </source>
</evidence>
<keyword evidence="2" id="KW-1185">Reference proteome</keyword>
<dbReference type="Proteomes" id="UP001281410">
    <property type="component" value="Unassembled WGS sequence"/>
</dbReference>
<organism evidence="1 2">
    <name type="scientific">Dipteronia sinensis</name>
    <dbReference type="NCBI Taxonomy" id="43782"/>
    <lineage>
        <taxon>Eukaryota</taxon>
        <taxon>Viridiplantae</taxon>
        <taxon>Streptophyta</taxon>
        <taxon>Embryophyta</taxon>
        <taxon>Tracheophyta</taxon>
        <taxon>Spermatophyta</taxon>
        <taxon>Magnoliopsida</taxon>
        <taxon>eudicotyledons</taxon>
        <taxon>Gunneridae</taxon>
        <taxon>Pentapetalae</taxon>
        <taxon>rosids</taxon>
        <taxon>malvids</taxon>
        <taxon>Sapindales</taxon>
        <taxon>Sapindaceae</taxon>
        <taxon>Hippocastanoideae</taxon>
        <taxon>Acereae</taxon>
        <taxon>Dipteronia</taxon>
    </lineage>
</organism>
<proteinExistence type="predicted"/>